<organism evidence="2 3">
    <name type="scientific">Thermococcus gorgonarius</name>
    <dbReference type="NCBI Taxonomy" id="71997"/>
    <lineage>
        <taxon>Archaea</taxon>
        <taxon>Methanobacteriati</taxon>
        <taxon>Methanobacteriota</taxon>
        <taxon>Thermococci</taxon>
        <taxon>Thermococcales</taxon>
        <taxon>Thermococcaceae</taxon>
        <taxon>Thermococcus</taxon>
    </lineage>
</organism>
<feature type="transmembrane region" description="Helical" evidence="1">
    <location>
        <begin position="6"/>
        <end position="25"/>
    </location>
</feature>
<dbReference type="KEGG" id="tgg:A3K92_08790"/>
<dbReference type="EMBL" id="CP014855">
    <property type="protein sequence ID" value="ASJ01569.1"/>
    <property type="molecule type" value="Genomic_DNA"/>
</dbReference>
<dbReference type="Proteomes" id="UP000250134">
    <property type="component" value="Chromosome"/>
</dbReference>
<name>A0A2Z2M8A7_THEGO</name>
<sequence>MDPGAVMFLLFIAAIVGMILIAIKGEESARARCRRFSESVTVEGTVLKFPLKTKLSKGRFVLRGEWRGSNNRYYHIERSFEALEKLSADEIELTPEPFSVEVKKNDDALVELPAYIVEEGEFKNAVIVPIIPSYSVEIEKDTLEASRDMEFAHLRVEVLESGLYGKLYVNVSKCRGARVESEKNRLHTGEKLVEVEGSGEAELRREFWTKPLILIMDRNHSDPRKLRDVFGKKEILEGHGEYLIRLTLDVPFSKDEHDTARVTVSPGRKAPAEFKEPEVKVVV</sequence>
<evidence type="ECO:0000313" key="2">
    <source>
        <dbReference type="EMBL" id="ASJ01569.1"/>
    </source>
</evidence>
<protein>
    <submittedName>
        <fullName evidence="2">Uncharacterized protein</fullName>
    </submittedName>
</protein>
<keyword evidence="1" id="KW-0812">Transmembrane</keyword>
<dbReference type="AlphaFoldDB" id="A0A2Z2M8A7"/>
<keyword evidence="1" id="KW-1133">Transmembrane helix</keyword>
<gene>
    <name evidence="2" type="ORF">A3K92_08790</name>
</gene>
<evidence type="ECO:0000256" key="1">
    <source>
        <dbReference type="SAM" id="Phobius"/>
    </source>
</evidence>
<evidence type="ECO:0000313" key="3">
    <source>
        <dbReference type="Proteomes" id="UP000250134"/>
    </source>
</evidence>
<accession>A0A2Z2M8A7</accession>
<keyword evidence="3" id="KW-1185">Reference proteome</keyword>
<reference evidence="2 3" key="1">
    <citation type="submission" date="2016-03" db="EMBL/GenBank/DDBJ databases">
        <title>Complete genome sequence of Thermococcus gorgonarius.</title>
        <authorList>
            <person name="Oger P.M."/>
        </authorList>
    </citation>
    <scope>NUCLEOTIDE SEQUENCE [LARGE SCALE GENOMIC DNA]</scope>
    <source>
        <strain evidence="2 3">W-12</strain>
    </source>
</reference>
<proteinExistence type="predicted"/>
<keyword evidence="1" id="KW-0472">Membrane</keyword>